<gene>
    <name evidence="1" type="ORF">LuPra_02765</name>
</gene>
<reference evidence="2" key="2">
    <citation type="submission" date="2016-04" db="EMBL/GenBank/DDBJ databases">
        <title>First Complete Genome Sequence of a Subdivision 6 Acidobacterium.</title>
        <authorList>
            <person name="Huang S."/>
            <person name="Vieira S."/>
            <person name="Bunk B."/>
            <person name="Riedel T."/>
            <person name="Sproeer C."/>
            <person name="Overmann J."/>
        </authorList>
    </citation>
    <scope>NUCLEOTIDE SEQUENCE [LARGE SCALE GENOMIC DNA]</scope>
    <source>
        <strain evidence="2">DSM 100886 HEG_-6_39</strain>
    </source>
</reference>
<name>A0A143PM83_LUTPR</name>
<dbReference type="STRING" id="1855912.LuPra_02765"/>
<dbReference type="AlphaFoldDB" id="A0A143PM83"/>
<protein>
    <submittedName>
        <fullName evidence="1">Uncharacterized protein</fullName>
    </submittedName>
</protein>
<keyword evidence="2" id="KW-1185">Reference proteome</keyword>
<dbReference type="RefSeq" id="WP_110171286.1">
    <property type="nucleotide sequence ID" value="NZ_CP015136.1"/>
</dbReference>
<organism evidence="1 2">
    <name type="scientific">Luteitalea pratensis</name>
    <dbReference type="NCBI Taxonomy" id="1855912"/>
    <lineage>
        <taxon>Bacteria</taxon>
        <taxon>Pseudomonadati</taxon>
        <taxon>Acidobacteriota</taxon>
        <taxon>Vicinamibacteria</taxon>
        <taxon>Vicinamibacterales</taxon>
        <taxon>Vicinamibacteraceae</taxon>
        <taxon>Luteitalea</taxon>
    </lineage>
</organism>
<reference evidence="1 2" key="1">
    <citation type="journal article" date="2016" name="Genome Announc.">
        <title>First Complete Genome Sequence of a Subdivision 6 Acidobacterium Strain.</title>
        <authorList>
            <person name="Huang S."/>
            <person name="Vieira S."/>
            <person name="Bunk B."/>
            <person name="Riedel T."/>
            <person name="Sproer C."/>
            <person name="Overmann J."/>
        </authorList>
    </citation>
    <scope>NUCLEOTIDE SEQUENCE [LARGE SCALE GENOMIC DNA]</scope>
    <source>
        <strain evidence="2">DSM 100886 HEG_-6_39</strain>
    </source>
</reference>
<proteinExistence type="predicted"/>
<evidence type="ECO:0000313" key="1">
    <source>
        <dbReference type="EMBL" id="AMY09546.1"/>
    </source>
</evidence>
<dbReference type="Proteomes" id="UP000076079">
    <property type="component" value="Chromosome"/>
</dbReference>
<sequence length="130" mass="14149">MLLLGVRNDDAQLTLVQEHPIGQLRVSATVALAGWPMALTPSRGAPGVWVLTASGVFLMEANGEVTIAHLFDHRLWGPTTLTSNADGTRLAVGTPFRLITLRVESGRIQGEAWWHPASCRVLDDACRCHR</sequence>
<accession>A0A143PM83</accession>
<evidence type="ECO:0000313" key="2">
    <source>
        <dbReference type="Proteomes" id="UP000076079"/>
    </source>
</evidence>
<dbReference type="EMBL" id="CP015136">
    <property type="protein sequence ID" value="AMY09546.1"/>
    <property type="molecule type" value="Genomic_DNA"/>
</dbReference>
<dbReference type="KEGG" id="abac:LuPra_02765"/>